<proteinExistence type="predicted"/>
<protein>
    <recommendedName>
        <fullName evidence="3">SAF domain-containing protein</fullName>
    </recommendedName>
</protein>
<dbReference type="AlphaFoldDB" id="A0A852VQA6"/>
<evidence type="ECO:0000313" key="1">
    <source>
        <dbReference type="EMBL" id="NYF99142.1"/>
    </source>
</evidence>
<sequence>MSALPTRTARRLVKPSWKDARLIVGVLLVLLAVVIGSAAFSAADDRVGMWAAKHTLTPGHAVTEEDFVRVDVQLGDSAPDYLRVDDRLPNGAIMDRLLEPGELVPEAAVVDPTDRRVREVPVRVDPIYLSNLAVGSRVTVYVPEAAKGESASDEPVTYAPLVERATVSSLPESSRGVLGAGAGSAAVIVVPEGRVADILSYDQKDTPVKLVLESSSERRDDT</sequence>
<reference evidence="1 2" key="1">
    <citation type="submission" date="2020-07" db="EMBL/GenBank/DDBJ databases">
        <title>Sequencing the genomes of 1000 actinobacteria strains.</title>
        <authorList>
            <person name="Klenk H.-P."/>
        </authorList>
    </citation>
    <scope>NUCLEOTIDE SEQUENCE [LARGE SCALE GENOMIC DNA]</scope>
    <source>
        <strain evidence="1 2">DSM 26154</strain>
    </source>
</reference>
<evidence type="ECO:0008006" key="3">
    <source>
        <dbReference type="Google" id="ProtNLM"/>
    </source>
</evidence>
<name>A0A852VQA6_9MICO</name>
<keyword evidence="2" id="KW-1185">Reference proteome</keyword>
<accession>A0A852VQA6</accession>
<evidence type="ECO:0000313" key="2">
    <source>
        <dbReference type="Proteomes" id="UP000554054"/>
    </source>
</evidence>
<dbReference type="Proteomes" id="UP000554054">
    <property type="component" value="Unassembled WGS sequence"/>
</dbReference>
<gene>
    <name evidence="1" type="ORF">BJY20_002534</name>
</gene>
<dbReference type="EMBL" id="JACCAE010000001">
    <property type="protein sequence ID" value="NYF99142.1"/>
    <property type="molecule type" value="Genomic_DNA"/>
</dbReference>
<dbReference type="RefSeq" id="WP_185991882.1">
    <property type="nucleotide sequence ID" value="NZ_JACCAE010000001.1"/>
</dbReference>
<comment type="caution">
    <text evidence="1">The sequence shown here is derived from an EMBL/GenBank/DDBJ whole genome shotgun (WGS) entry which is preliminary data.</text>
</comment>
<organism evidence="1 2">
    <name type="scientific">Janibacter cremeus</name>
    <dbReference type="NCBI Taxonomy" id="1285192"/>
    <lineage>
        <taxon>Bacteria</taxon>
        <taxon>Bacillati</taxon>
        <taxon>Actinomycetota</taxon>
        <taxon>Actinomycetes</taxon>
        <taxon>Micrococcales</taxon>
        <taxon>Intrasporangiaceae</taxon>
        <taxon>Janibacter</taxon>
    </lineage>
</organism>